<dbReference type="InParanoid" id="K5WLI2"/>
<dbReference type="RefSeq" id="XP_007392592.1">
    <property type="nucleotide sequence ID" value="XM_007392530.1"/>
</dbReference>
<gene>
    <name evidence="1" type="ORF">PHACADRAFT_206253</name>
</gene>
<reference evidence="1 2" key="1">
    <citation type="journal article" date="2012" name="BMC Genomics">
        <title>Comparative genomics of the white-rot fungi, Phanerochaete carnosa and P. chrysosporium, to elucidate the genetic basis of the distinct wood types they colonize.</title>
        <authorList>
            <person name="Suzuki H."/>
            <person name="MacDonald J."/>
            <person name="Syed K."/>
            <person name="Salamov A."/>
            <person name="Hori C."/>
            <person name="Aerts A."/>
            <person name="Henrissat B."/>
            <person name="Wiebenga A."/>
            <person name="vanKuyk P.A."/>
            <person name="Barry K."/>
            <person name="Lindquist E."/>
            <person name="LaButti K."/>
            <person name="Lapidus A."/>
            <person name="Lucas S."/>
            <person name="Coutinho P."/>
            <person name="Gong Y."/>
            <person name="Samejima M."/>
            <person name="Mahadevan R."/>
            <person name="Abou-Zaid M."/>
            <person name="de Vries R.P."/>
            <person name="Igarashi K."/>
            <person name="Yadav J.S."/>
            <person name="Grigoriev I.V."/>
            <person name="Master E.R."/>
        </authorList>
    </citation>
    <scope>NUCLEOTIDE SEQUENCE [LARGE SCALE GENOMIC DNA]</scope>
    <source>
        <strain evidence="1 2">HHB-10118-sp</strain>
    </source>
</reference>
<dbReference type="Proteomes" id="UP000008370">
    <property type="component" value="Unassembled WGS sequence"/>
</dbReference>
<dbReference type="KEGG" id="pco:PHACADRAFT_206253"/>
<dbReference type="EMBL" id="JH930469">
    <property type="protein sequence ID" value="EKM60044.1"/>
    <property type="molecule type" value="Genomic_DNA"/>
</dbReference>
<protein>
    <submittedName>
        <fullName evidence="1">Uncharacterized protein</fullName>
    </submittedName>
</protein>
<name>K5WLI2_PHACS</name>
<evidence type="ECO:0000313" key="1">
    <source>
        <dbReference type="EMBL" id="EKM60044.1"/>
    </source>
</evidence>
<evidence type="ECO:0000313" key="2">
    <source>
        <dbReference type="Proteomes" id="UP000008370"/>
    </source>
</evidence>
<dbReference type="OrthoDB" id="2884925at2759"/>
<sequence>MFMSLKVLNSPPQLLTTPIALPKLRLLQVASRNNADAGQTALPVSNLSLPVGVSVHVMLLGHDEREISESELLTSALVSTFSASVAFTPPRLLHTLYLQRAKLERTGEYNVFLTGMSKQLLLPAAKPISITRSPPMLSLGISEETRVVAIISALCLRLPLGDPQHLFLHFDFISAPPYGPIWQFSTLFGQAGNLRTLSVHGQLCQKLLCELAPQREDVILFPNLKELKLSEFVSYDRYHCVAEIAKCLKERQQIRPESRLQRLVLNDSVVTDSIAKPWLRSVVEELICVCKSIDEDDLILDS</sequence>
<dbReference type="GeneID" id="18912451"/>
<dbReference type="AlphaFoldDB" id="K5WLI2"/>
<keyword evidence="2" id="KW-1185">Reference proteome</keyword>
<accession>K5WLI2</accession>
<dbReference type="HOGENOM" id="CLU_921681_0_0_1"/>
<proteinExistence type="predicted"/>
<organism evidence="1 2">
    <name type="scientific">Phanerochaete carnosa (strain HHB-10118-sp)</name>
    <name type="common">White-rot fungus</name>
    <name type="synonym">Peniophora carnosa</name>
    <dbReference type="NCBI Taxonomy" id="650164"/>
    <lineage>
        <taxon>Eukaryota</taxon>
        <taxon>Fungi</taxon>
        <taxon>Dikarya</taxon>
        <taxon>Basidiomycota</taxon>
        <taxon>Agaricomycotina</taxon>
        <taxon>Agaricomycetes</taxon>
        <taxon>Polyporales</taxon>
        <taxon>Phanerochaetaceae</taxon>
        <taxon>Phanerochaete</taxon>
    </lineage>
</organism>